<proteinExistence type="predicted"/>
<comment type="caution">
    <text evidence="2">The sequence shown here is derived from an EMBL/GenBank/DDBJ whole genome shotgun (WGS) entry which is preliminary data.</text>
</comment>
<feature type="region of interest" description="Disordered" evidence="1">
    <location>
        <begin position="81"/>
        <end position="101"/>
    </location>
</feature>
<sequence>MHVITFSGAEDLAGSAPNLCLFHLSSSVLRFQGASSTLPLPNYTEGMVAPVFSTGALSLRQKRPKVLPVFPSGALHRATVAPQKDEAYESSGKTDTRNVQHVKSHVAPKVFRIKACA</sequence>
<reference evidence="2 3" key="1">
    <citation type="journal article" date="2023" name="Sci. Data">
        <title>Genome assembly of the Korean intertidal mud-creeper Batillaria attramentaria.</title>
        <authorList>
            <person name="Patra A.K."/>
            <person name="Ho P.T."/>
            <person name="Jun S."/>
            <person name="Lee S.J."/>
            <person name="Kim Y."/>
            <person name="Won Y.J."/>
        </authorList>
    </citation>
    <scope>NUCLEOTIDE SEQUENCE [LARGE SCALE GENOMIC DNA]</scope>
    <source>
        <strain evidence="2">Wonlab-2016</strain>
    </source>
</reference>
<evidence type="ECO:0000313" key="2">
    <source>
        <dbReference type="EMBL" id="KAK7469957.1"/>
    </source>
</evidence>
<gene>
    <name evidence="2" type="ORF">BaRGS_00036061</name>
</gene>
<feature type="compositionally biased region" description="Basic and acidic residues" evidence="1">
    <location>
        <begin position="83"/>
        <end position="98"/>
    </location>
</feature>
<dbReference type="AlphaFoldDB" id="A0ABD0JEA7"/>
<protein>
    <submittedName>
        <fullName evidence="2">Uncharacterized protein</fullName>
    </submittedName>
</protein>
<organism evidence="2 3">
    <name type="scientific">Batillaria attramentaria</name>
    <dbReference type="NCBI Taxonomy" id="370345"/>
    <lineage>
        <taxon>Eukaryota</taxon>
        <taxon>Metazoa</taxon>
        <taxon>Spiralia</taxon>
        <taxon>Lophotrochozoa</taxon>
        <taxon>Mollusca</taxon>
        <taxon>Gastropoda</taxon>
        <taxon>Caenogastropoda</taxon>
        <taxon>Sorbeoconcha</taxon>
        <taxon>Cerithioidea</taxon>
        <taxon>Batillariidae</taxon>
        <taxon>Batillaria</taxon>
    </lineage>
</organism>
<dbReference type="EMBL" id="JACVVK020000498">
    <property type="protein sequence ID" value="KAK7469957.1"/>
    <property type="molecule type" value="Genomic_DNA"/>
</dbReference>
<evidence type="ECO:0000256" key="1">
    <source>
        <dbReference type="SAM" id="MobiDB-lite"/>
    </source>
</evidence>
<name>A0ABD0JEA7_9CAEN</name>
<keyword evidence="3" id="KW-1185">Reference proteome</keyword>
<accession>A0ABD0JEA7</accession>
<evidence type="ECO:0000313" key="3">
    <source>
        <dbReference type="Proteomes" id="UP001519460"/>
    </source>
</evidence>
<dbReference type="Proteomes" id="UP001519460">
    <property type="component" value="Unassembled WGS sequence"/>
</dbReference>